<protein>
    <recommendedName>
        <fullName evidence="4">Endolytic peptidoglycan transglycosylase RlpA</fullName>
        <ecNumber evidence="4">4.2.2.-</ecNumber>
    </recommendedName>
</protein>
<dbReference type="NCBIfam" id="TIGR00413">
    <property type="entry name" value="rlpA"/>
    <property type="match status" value="1"/>
</dbReference>
<feature type="domain" description="RlpA-like protein double-psi beta-barrel" evidence="7">
    <location>
        <begin position="60"/>
        <end position="149"/>
    </location>
</feature>
<dbReference type="HAMAP" id="MF_02071">
    <property type="entry name" value="RlpA"/>
    <property type="match status" value="1"/>
</dbReference>
<proteinExistence type="inferred from homology"/>
<dbReference type="SUPFAM" id="SSF110997">
    <property type="entry name" value="Sporulation related repeat"/>
    <property type="match status" value="1"/>
</dbReference>
<organism evidence="9 10">
    <name type="scientific">Sphingomonas cavernae</name>
    <dbReference type="NCBI Taxonomy" id="2320861"/>
    <lineage>
        <taxon>Bacteria</taxon>
        <taxon>Pseudomonadati</taxon>
        <taxon>Pseudomonadota</taxon>
        <taxon>Alphaproteobacteria</taxon>
        <taxon>Sphingomonadales</taxon>
        <taxon>Sphingomonadaceae</taxon>
        <taxon>Sphingomonas</taxon>
    </lineage>
</organism>
<keyword evidence="4" id="KW-0564">Palmitate</keyword>
<evidence type="ECO:0000256" key="4">
    <source>
        <dbReference type="HAMAP-Rule" id="MF_02071"/>
    </source>
</evidence>
<dbReference type="Gene3D" id="3.30.70.1070">
    <property type="entry name" value="Sporulation related repeat"/>
    <property type="match status" value="1"/>
</dbReference>
<dbReference type="GO" id="GO:0071555">
    <property type="term" value="P:cell wall organization"/>
    <property type="evidence" value="ECO:0007669"/>
    <property type="project" value="UniProtKB-KW"/>
</dbReference>
<comment type="function">
    <text evidence="4">Lytic transglycosylase with a strong preference for naked glycan strands that lack stem peptides.</text>
</comment>
<dbReference type="PROSITE" id="PS51257">
    <property type="entry name" value="PROKAR_LIPOPROTEIN"/>
    <property type="match status" value="1"/>
</dbReference>
<dbReference type="Gene3D" id="2.40.40.10">
    <property type="entry name" value="RlpA-like domain"/>
    <property type="match status" value="1"/>
</dbReference>
<gene>
    <name evidence="4" type="primary">rlpA</name>
    <name evidence="9" type="ORF">D3876_13385</name>
</gene>
<keyword evidence="1" id="KW-0732">Signal</keyword>
<dbReference type="OrthoDB" id="9779128at2"/>
<dbReference type="InterPro" id="IPR034718">
    <property type="entry name" value="RlpA"/>
</dbReference>
<dbReference type="AlphaFoldDB" id="A0A418WMA0"/>
<name>A0A418WMA0_9SPHN</name>
<dbReference type="GO" id="GO:0042834">
    <property type="term" value="F:peptidoglycan binding"/>
    <property type="evidence" value="ECO:0007669"/>
    <property type="project" value="InterPro"/>
</dbReference>
<evidence type="ECO:0000256" key="3">
    <source>
        <dbReference type="ARBA" id="ARBA00023316"/>
    </source>
</evidence>
<dbReference type="InterPro" id="IPR007730">
    <property type="entry name" value="SPOR-like_dom"/>
</dbReference>
<keyword evidence="2 4" id="KW-0456">Lyase</keyword>
<dbReference type="Pfam" id="PF03330">
    <property type="entry name" value="DPBB_1"/>
    <property type="match status" value="1"/>
</dbReference>
<dbReference type="Proteomes" id="UP000286100">
    <property type="component" value="Unassembled WGS sequence"/>
</dbReference>
<keyword evidence="10" id="KW-1185">Reference proteome</keyword>
<evidence type="ECO:0000256" key="5">
    <source>
        <dbReference type="RuleBase" id="RU003495"/>
    </source>
</evidence>
<dbReference type="EC" id="4.2.2.-" evidence="4"/>
<evidence type="ECO:0000313" key="10">
    <source>
        <dbReference type="Proteomes" id="UP000286100"/>
    </source>
</evidence>
<dbReference type="CDD" id="cd22268">
    <property type="entry name" value="DPBB_RlpA-like"/>
    <property type="match status" value="1"/>
</dbReference>
<dbReference type="InterPro" id="IPR009009">
    <property type="entry name" value="RlpA-like_DPBB"/>
</dbReference>
<evidence type="ECO:0000259" key="8">
    <source>
        <dbReference type="Pfam" id="PF05036"/>
    </source>
</evidence>
<dbReference type="PANTHER" id="PTHR34183:SF8">
    <property type="entry name" value="ENDOLYTIC PEPTIDOGLYCAN TRANSGLYCOSYLASE RLPA-RELATED"/>
    <property type="match status" value="1"/>
</dbReference>
<feature type="domain" description="SPOR" evidence="8">
    <location>
        <begin position="182"/>
        <end position="241"/>
    </location>
</feature>
<evidence type="ECO:0000313" key="9">
    <source>
        <dbReference type="EMBL" id="RJF91120.1"/>
    </source>
</evidence>
<dbReference type="EMBL" id="QYUM01000003">
    <property type="protein sequence ID" value="RJF91120.1"/>
    <property type="molecule type" value="Genomic_DNA"/>
</dbReference>
<dbReference type="PANTHER" id="PTHR34183">
    <property type="entry name" value="ENDOLYTIC PEPTIDOGLYCAN TRANSGLYCOSYLASE RLPA"/>
    <property type="match status" value="1"/>
</dbReference>
<dbReference type="InterPro" id="IPR036908">
    <property type="entry name" value="RlpA-like_sf"/>
</dbReference>
<dbReference type="Pfam" id="PF05036">
    <property type="entry name" value="SPOR"/>
    <property type="match status" value="1"/>
</dbReference>
<feature type="region of interest" description="Disordered" evidence="6">
    <location>
        <begin position="154"/>
        <end position="176"/>
    </location>
</feature>
<evidence type="ECO:0000256" key="6">
    <source>
        <dbReference type="SAM" id="MobiDB-lite"/>
    </source>
</evidence>
<dbReference type="GO" id="GO:0008932">
    <property type="term" value="F:lytic endotransglycosylase activity"/>
    <property type="evidence" value="ECO:0007669"/>
    <property type="project" value="UniProtKB-UniRule"/>
</dbReference>
<dbReference type="InterPro" id="IPR012997">
    <property type="entry name" value="RplA"/>
</dbReference>
<keyword evidence="4" id="KW-0449">Lipoprotein</keyword>
<keyword evidence="4" id="KW-1003">Cell membrane</keyword>
<keyword evidence="3 4" id="KW-0961">Cell wall biogenesis/degradation</keyword>
<evidence type="ECO:0000256" key="1">
    <source>
        <dbReference type="ARBA" id="ARBA00022729"/>
    </source>
</evidence>
<sequence length="259" mass="27661">MKWRAEIALTAWLPALLAGCGATDQAGAPAEPRNMGRVAAFFPTSSVPGMPVKMVPHYEATGYASWYGDELRGRPTASGEPFDPDAISAAHPTLPLSSYIEVTALDTGRTIVARVNDRGPFSNNRLVDLSHGAARMLGISGTGHARVRIRRVQPGETRGAPEPRGHALAPPSGPAPDGVPRFVQIAAFASHGRANAMARRIGARVDRAGTVYRVRFGPFDDQAAAKQALREAGVKGYPDAQILLDSAPRHPLRPIERLR</sequence>
<accession>A0A418WMA0</accession>
<dbReference type="SUPFAM" id="SSF50685">
    <property type="entry name" value="Barwin-like endoglucanases"/>
    <property type="match status" value="1"/>
</dbReference>
<evidence type="ECO:0000259" key="7">
    <source>
        <dbReference type="Pfam" id="PF03330"/>
    </source>
</evidence>
<dbReference type="RefSeq" id="WP_119762918.1">
    <property type="nucleotide sequence ID" value="NZ_QYUM01000003.1"/>
</dbReference>
<dbReference type="GO" id="GO:0005886">
    <property type="term" value="C:plasma membrane"/>
    <property type="evidence" value="ECO:0007669"/>
    <property type="project" value="UniProtKB-SubCell"/>
</dbReference>
<comment type="similarity">
    <text evidence="4 5">Belongs to the RlpA family.</text>
</comment>
<dbReference type="InterPro" id="IPR036680">
    <property type="entry name" value="SPOR-like_sf"/>
</dbReference>
<dbReference type="GO" id="GO:0000270">
    <property type="term" value="P:peptidoglycan metabolic process"/>
    <property type="evidence" value="ECO:0007669"/>
    <property type="project" value="UniProtKB-UniRule"/>
</dbReference>
<evidence type="ECO:0000256" key="2">
    <source>
        <dbReference type="ARBA" id="ARBA00023239"/>
    </source>
</evidence>
<comment type="caution">
    <text evidence="9">The sequence shown here is derived from an EMBL/GenBank/DDBJ whole genome shotgun (WGS) entry which is preliminary data.</text>
</comment>
<comment type="subcellular location">
    <subcellularLocation>
        <location evidence="4">Cell membrane</location>
        <topology evidence="4">Lipid-anchor</topology>
    </subcellularLocation>
</comment>
<keyword evidence="4" id="KW-0472">Membrane</keyword>
<reference evidence="9 10" key="1">
    <citation type="submission" date="2018-09" db="EMBL/GenBank/DDBJ databases">
        <authorList>
            <person name="Zhu H."/>
        </authorList>
    </citation>
    <scope>NUCLEOTIDE SEQUENCE [LARGE SCALE GENOMIC DNA]</scope>
    <source>
        <strain evidence="9 10">K2R01-6</strain>
    </source>
</reference>